<evidence type="ECO:0000313" key="1">
    <source>
        <dbReference type="EMBL" id="VDP11812.1"/>
    </source>
</evidence>
<name>A0A183HYT2_9BILA</name>
<evidence type="ECO:0000313" key="2">
    <source>
        <dbReference type="Proteomes" id="UP000267606"/>
    </source>
</evidence>
<proteinExistence type="predicted"/>
<dbReference type="AlphaFoldDB" id="A0A183HYT2"/>
<sequence>MLRYFSQMLSMPLPILQLNSVEVFPFSYISPQLS</sequence>
<reference evidence="3" key="1">
    <citation type="submission" date="2016-06" db="UniProtKB">
        <authorList>
            <consortium name="WormBaseParasite"/>
        </authorList>
    </citation>
    <scope>IDENTIFICATION</scope>
</reference>
<gene>
    <name evidence="1" type="ORF">OFLC_LOCUS12644</name>
</gene>
<evidence type="ECO:0000313" key="3">
    <source>
        <dbReference type="WBParaSite" id="OFLC_0001264501-mRNA-1"/>
    </source>
</evidence>
<protein>
    <submittedName>
        <fullName evidence="1 3">Uncharacterized protein</fullName>
    </submittedName>
</protein>
<keyword evidence="2" id="KW-1185">Reference proteome</keyword>
<dbReference type="Proteomes" id="UP000267606">
    <property type="component" value="Unassembled WGS sequence"/>
</dbReference>
<accession>A0A183HYT2</accession>
<dbReference type="WBParaSite" id="OFLC_0001264501-mRNA-1">
    <property type="protein sequence ID" value="OFLC_0001264501-mRNA-1"/>
    <property type="gene ID" value="OFLC_0001264501"/>
</dbReference>
<dbReference type="EMBL" id="UZAJ01039891">
    <property type="protein sequence ID" value="VDP11812.1"/>
    <property type="molecule type" value="Genomic_DNA"/>
</dbReference>
<reference evidence="1 2" key="2">
    <citation type="submission" date="2018-11" db="EMBL/GenBank/DDBJ databases">
        <authorList>
            <consortium name="Pathogen Informatics"/>
        </authorList>
    </citation>
    <scope>NUCLEOTIDE SEQUENCE [LARGE SCALE GENOMIC DNA]</scope>
</reference>
<organism evidence="3">
    <name type="scientific">Onchocerca flexuosa</name>
    <dbReference type="NCBI Taxonomy" id="387005"/>
    <lineage>
        <taxon>Eukaryota</taxon>
        <taxon>Metazoa</taxon>
        <taxon>Ecdysozoa</taxon>
        <taxon>Nematoda</taxon>
        <taxon>Chromadorea</taxon>
        <taxon>Rhabditida</taxon>
        <taxon>Spirurina</taxon>
        <taxon>Spiruromorpha</taxon>
        <taxon>Filarioidea</taxon>
        <taxon>Onchocercidae</taxon>
        <taxon>Onchocerca</taxon>
    </lineage>
</organism>